<keyword evidence="1" id="KW-0812">Transmembrane</keyword>
<dbReference type="Pfam" id="PF20153">
    <property type="entry name" value="DUF6535"/>
    <property type="match status" value="1"/>
</dbReference>
<feature type="domain" description="DUF6535" evidence="2">
    <location>
        <begin position="3"/>
        <end position="162"/>
    </location>
</feature>
<evidence type="ECO:0000256" key="1">
    <source>
        <dbReference type="SAM" id="Phobius"/>
    </source>
</evidence>
<name>A0A5C2RS53_9APHY</name>
<organism evidence="3 4">
    <name type="scientific">Lentinus tigrinus ALCF2SS1-6</name>
    <dbReference type="NCBI Taxonomy" id="1328759"/>
    <lineage>
        <taxon>Eukaryota</taxon>
        <taxon>Fungi</taxon>
        <taxon>Dikarya</taxon>
        <taxon>Basidiomycota</taxon>
        <taxon>Agaricomycotina</taxon>
        <taxon>Agaricomycetes</taxon>
        <taxon>Polyporales</taxon>
        <taxon>Polyporaceae</taxon>
        <taxon>Lentinus</taxon>
    </lineage>
</organism>
<feature type="non-terminal residue" evidence="3">
    <location>
        <position position="1"/>
    </location>
</feature>
<dbReference type="InterPro" id="IPR045338">
    <property type="entry name" value="DUF6535"/>
</dbReference>
<sequence length="363" mass="41928">LNSRDKEQVEAWTSEVDNLLNFAGTFLTVNTLFIDASSSALQPNNAQTAVEVLYIISQQLNGTKTAALPERFHSTIDDIIQNSFLFASLLLCLISAGLGLWVKEWLREYLLDLPDCPRELVHVQQFRHQGLWRWHMRQLVATISFLLNLAIALFSIGMILFARRLDFTLYCVLIGLSALWAGLTWGTALFPAMSARCPYKSPFSRGLYTLVWQPWSICARTRRKSGKFRSESMVDRERREAMAQATELELEALEYINREHWGHGDLQKVNQCFMDVAPERAKVSIERIIVERMVKEHMTFISAGEVSKPSDEDVLELLHLWRRVCLKTHQRSDLQDMDDEELWSEFKESVRRWAGTSRRDIMA</sequence>
<feature type="transmembrane region" description="Helical" evidence="1">
    <location>
        <begin position="139"/>
        <end position="161"/>
    </location>
</feature>
<reference evidence="3" key="1">
    <citation type="journal article" date="2018" name="Genome Biol. Evol.">
        <title>Genomics and development of Lentinus tigrinus, a white-rot wood-decaying mushroom with dimorphic fruiting bodies.</title>
        <authorList>
            <person name="Wu B."/>
            <person name="Xu Z."/>
            <person name="Knudson A."/>
            <person name="Carlson A."/>
            <person name="Chen N."/>
            <person name="Kovaka S."/>
            <person name="LaButti K."/>
            <person name="Lipzen A."/>
            <person name="Pennachio C."/>
            <person name="Riley R."/>
            <person name="Schakwitz W."/>
            <person name="Umezawa K."/>
            <person name="Ohm R.A."/>
            <person name="Grigoriev I.V."/>
            <person name="Nagy L.G."/>
            <person name="Gibbons J."/>
            <person name="Hibbett D."/>
        </authorList>
    </citation>
    <scope>NUCLEOTIDE SEQUENCE [LARGE SCALE GENOMIC DNA]</scope>
    <source>
        <strain evidence="3">ALCF2SS1-6</strain>
    </source>
</reference>
<keyword evidence="1" id="KW-0472">Membrane</keyword>
<protein>
    <recommendedName>
        <fullName evidence="2">DUF6535 domain-containing protein</fullName>
    </recommendedName>
</protein>
<accession>A0A5C2RS53</accession>
<dbReference type="STRING" id="1328759.A0A5C2RS53"/>
<evidence type="ECO:0000313" key="3">
    <source>
        <dbReference type="EMBL" id="RPD54462.1"/>
    </source>
</evidence>
<dbReference type="AlphaFoldDB" id="A0A5C2RS53"/>
<evidence type="ECO:0000259" key="2">
    <source>
        <dbReference type="Pfam" id="PF20153"/>
    </source>
</evidence>
<evidence type="ECO:0000313" key="4">
    <source>
        <dbReference type="Proteomes" id="UP000313359"/>
    </source>
</evidence>
<gene>
    <name evidence="3" type="ORF">L227DRAFT_511584</name>
</gene>
<feature type="transmembrane region" description="Helical" evidence="1">
    <location>
        <begin position="79"/>
        <end position="102"/>
    </location>
</feature>
<dbReference type="Proteomes" id="UP000313359">
    <property type="component" value="Unassembled WGS sequence"/>
</dbReference>
<keyword evidence="4" id="KW-1185">Reference proteome</keyword>
<dbReference type="OrthoDB" id="2743553at2759"/>
<keyword evidence="1" id="KW-1133">Transmembrane helix</keyword>
<dbReference type="EMBL" id="ML122305">
    <property type="protein sequence ID" value="RPD54462.1"/>
    <property type="molecule type" value="Genomic_DNA"/>
</dbReference>
<proteinExistence type="predicted"/>
<feature type="transmembrane region" description="Helical" evidence="1">
    <location>
        <begin position="167"/>
        <end position="190"/>
    </location>
</feature>